<reference evidence="1 2" key="1">
    <citation type="journal article" date="2022" name="Plant J.">
        <title>Chromosome-level genome of Camellia lanceoleosa provides a valuable resource for understanding genome evolution and self-incompatibility.</title>
        <authorList>
            <person name="Gong W."/>
            <person name="Xiao S."/>
            <person name="Wang L."/>
            <person name="Liao Z."/>
            <person name="Chang Y."/>
            <person name="Mo W."/>
            <person name="Hu G."/>
            <person name="Li W."/>
            <person name="Zhao G."/>
            <person name="Zhu H."/>
            <person name="Hu X."/>
            <person name="Ji K."/>
            <person name="Xiang X."/>
            <person name="Song Q."/>
            <person name="Yuan D."/>
            <person name="Jin S."/>
            <person name="Zhang L."/>
        </authorList>
    </citation>
    <scope>NUCLEOTIDE SEQUENCE [LARGE SCALE GENOMIC DNA]</scope>
    <source>
        <strain evidence="1">SQ_2022a</strain>
    </source>
</reference>
<organism evidence="1 2">
    <name type="scientific">Camellia lanceoleosa</name>
    <dbReference type="NCBI Taxonomy" id="1840588"/>
    <lineage>
        <taxon>Eukaryota</taxon>
        <taxon>Viridiplantae</taxon>
        <taxon>Streptophyta</taxon>
        <taxon>Embryophyta</taxon>
        <taxon>Tracheophyta</taxon>
        <taxon>Spermatophyta</taxon>
        <taxon>Magnoliopsida</taxon>
        <taxon>eudicotyledons</taxon>
        <taxon>Gunneridae</taxon>
        <taxon>Pentapetalae</taxon>
        <taxon>asterids</taxon>
        <taxon>Ericales</taxon>
        <taxon>Theaceae</taxon>
        <taxon>Camellia</taxon>
    </lineage>
</organism>
<evidence type="ECO:0000313" key="1">
    <source>
        <dbReference type="EMBL" id="KAI8002594.1"/>
    </source>
</evidence>
<protein>
    <submittedName>
        <fullName evidence="1">BTB/POZ domain-containing protein</fullName>
    </submittedName>
</protein>
<dbReference type="EMBL" id="CM045766">
    <property type="protein sequence ID" value="KAI8002594.1"/>
    <property type="molecule type" value="Genomic_DNA"/>
</dbReference>
<name>A0ACC0GNN1_9ERIC</name>
<sequence length="187" mass="21151">MKRWKALQISCIGDASELLYLQIDVDVEVQVLGQDKPALIQQPLSEILGSRSPGSQFNDPNSSDVKLTLSSKEGLTVSLNVHRQILVAHSRFFAVKLSDRWSKQQRTSNPYIVEIADCDDVEVYIEALSLMYCKDLRKKLMKEDVTRVLGILKEGGWCIRTPRRGPVDPNVLLLERESNGSCRLDEH</sequence>
<proteinExistence type="predicted"/>
<gene>
    <name evidence="1" type="ORF">LOK49_LG08G02858</name>
</gene>
<dbReference type="Proteomes" id="UP001060215">
    <property type="component" value="Chromosome 9"/>
</dbReference>
<evidence type="ECO:0000313" key="2">
    <source>
        <dbReference type="Proteomes" id="UP001060215"/>
    </source>
</evidence>
<keyword evidence="2" id="KW-1185">Reference proteome</keyword>
<comment type="caution">
    <text evidence="1">The sequence shown here is derived from an EMBL/GenBank/DDBJ whole genome shotgun (WGS) entry which is preliminary data.</text>
</comment>
<accession>A0ACC0GNN1</accession>